<accession>A0ABR1GPF7</accession>
<protein>
    <submittedName>
        <fullName evidence="1">Uncharacterized protein</fullName>
    </submittedName>
</protein>
<evidence type="ECO:0000313" key="1">
    <source>
        <dbReference type="EMBL" id="KAK7403795.1"/>
    </source>
</evidence>
<proteinExistence type="predicted"/>
<dbReference type="EMBL" id="JAZAVJ010000229">
    <property type="protein sequence ID" value="KAK7403795.1"/>
    <property type="molecule type" value="Genomic_DNA"/>
</dbReference>
<sequence>MPRFFSTSARDLVRFLGFDIKQLPGLYQNAAYEFTKPGGSAEQKLGALKDVHIKSKNNKPVHRSRFNPADKELVISATILGSKDTKTCHIYKDGTGTIKKGDVRK</sequence>
<comment type="caution">
    <text evidence="1">The sequence shown here is derived from an EMBL/GenBank/DDBJ whole genome shotgun (WGS) entry which is preliminary data.</text>
</comment>
<reference evidence="1 2" key="1">
    <citation type="journal article" date="2025" name="Microbiol. Resour. Announc.">
        <title>Draft genome sequences for Neonectria magnoliae and Neonectria punicea, canker pathogens of Liriodendron tulipifera and Acer saccharum in West Virginia.</title>
        <authorList>
            <person name="Petronek H.M."/>
            <person name="Kasson M.T."/>
            <person name="Metheny A.M."/>
            <person name="Stauder C.M."/>
            <person name="Lovett B."/>
            <person name="Lynch S.C."/>
            <person name="Garnas J.R."/>
            <person name="Kasson L.R."/>
            <person name="Stajich J.E."/>
        </authorList>
    </citation>
    <scope>NUCLEOTIDE SEQUENCE [LARGE SCALE GENOMIC DNA]</scope>
    <source>
        <strain evidence="1 2">NRRL 64653</strain>
    </source>
</reference>
<name>A0ABR1GPF7_9HYPO</name>
<organism evidence="1 2">
    <name type="scientific">Neonectria punicea</name>
    <dbReference type="NCBI Taxonomy" id="979145"/>
    <lineage>
        <taxon>Eukaryota</taxon>
        <taxon>Fungi</taxon>
        <taxon>Dikarya</taxon>
        <taxon>Ascomycota</taxon>
        <taxon>Pezizomycotina</taxon>
        <taxon>Sordariomycetes</taxon>
        <taxon>Hypocreomycetidae</taxon>
        <taxon>Hypocreales</taxon>
        <taxon>Nectriaceae</taxon>
        <taxon>Neonectria</taxon>
    </lineage>
</organism>
<gene>
    <name evidence="1" type="ORF">QQX98_010437</name>
</gene>
<evidence type="ECO:0000313" key="2">
    <source>
        <dbReference type="Proteomes" id="UP001498476"/>
    </source>
</evidence>
<dbReference type="Proteomes" id="UP001498476">
    <property type="component" value="Unassembled WGS sequence"/>
</dbReference>
<keyword evidence="2" id="KW-1185">Reference proteome</keyword>